<proteinExistence type="inferred from homology"/>
<evidence type="ECO:0000256" key="8">
    <source>
        <dbReference type="ARBA" id="ARBA00022906"/>
    </source>
</evidence>
<keyword evidence="8" id="KW-0864">Zinc transport</keyword>
<keyword evidence="9 14" id="KW-1133">Transmembrane helix</keyword>
<evidence type="ECO:0000256" key="4">
    <source>
        <dbReference type="ARBA" id="ARBA00022448"/>
    </source>
</evidence>
<keyword evidence="6 13" id="KW-0812">Transmembrane</keyword>
<feature type="transmembrane region" description="Helical" evidence="14">
    <location>
        <begin position="95"/>
        <end position="117"/>
    </location>
</feature>
<organism evidence="15 16">
    <name type="scientific">SAR324 cluster bacterium</name>
    <dbReference type="NCBI Taxonomy" id="2024889"/>
    <lineage>
        <taxon>Bacteria</taxon>
        <taxon>Deltaproteobacteria</taxon>
        <taxon>SAR324 cluster</taxon>
    </lineage>
</organism>
<keyword evidence="4 13" id="KW-0813">Transport</keyword>
<dbReference type="InterPro" id="IPR001626">
    <property type="entry name" value="ABC_TroCD"/>
</dbReference>
<feature type="transmembrane region" description="Helical" evidence="14">
    <location>
        <begin position="214"/>
        <end position="234"/>
    </location>
</feature>
<dbReference type="AlphaFoldDB" id="A0A432GLU9"/>
<evidence type="ECO:0000256" key="1">
    <source>
        <dbReference type="ARBA" id="ARBA00002313"/>
    </source>
</evidence>
<accession>A0A432GLU9</accession>
<dbReference type="GO" id="GO:0043190">
    <property type="term" value="C:ATP-binding cassette (ABC) transporter complex"/>
    <property type="evidence" value="ECO:0007669"/>
    <property type="project" value="InterPro"/>
</dbReference>
<evidence type="ECO:0000256" key="13">
    <source>
        <dbReference type="RuleBase" id="RU003943"/>
    </source>
</evidence>
<evidence type="ECO:0000313" key="15">
    <source>
        <dbReference type="EMBL" id="RTZ84832.1"/>
    </source>
</evidence>
<sequence>MLDDFFWRAVIAGMGVAILAGPLGCFVIWRRMSYLGDTMAHSALLGVALGIFLEVDLIFGVFVVAIAVAMILFIFQRQKQLANDAVLGTLSHASLAMGVLAISLMSWVHVDLMGYLFGDILAVDMTDLYWIYGGGLLIMLIFLWLWRPLLALTFDSELAQAEGVPVIRVQLIFMLLIAAVIALSMKIIGILLVTSLLIIPVSAARRFSRTPEQMALGGALIGMASVGLGLWASLKIDTPSGPSIVIAAVLFFFAANLFPLRKFQ</sequence>
<reference evidence="15 16" key="1">
    <citation type="submission" date="2018-06" db="EMBL/GenBank/DDBJ databases">
        <title>Combined omics and stable isotope probing to characterize newly discovered Mariana Back-Arc vent microbial communities.</title>
        <authorList>
            <person name="Trembath-Reichert E."/>
            <person name="Huber J.A."/>
        </authorList>
    </citation>
    <scope>NUCLEOTIDE SEQUENCE [LARGE SCALE GENOMIC DNA]</scope>
    <source>
        <strain evidence="15">MAG 54</strain>
    </source>
</reference>
<dbReference type="PANTHER" id="PTHR30477:SF23">
    <property type="entry name" value="HIGH-AFFINITY ZINC UPTAKE SYSTEM MEMBRANE PROTEIN ZNUB"/>
    <property type="match status" value="1"/>
</dbReference>
<evidence type="ECO:0000256" key="7">
    <source>
        <dbReference type="ARBA" id="ARBA00022833"/>
    </source>
</evidence>
<feature type="transmembrane region" description="Helical" evidence="14">
    <location>
        <begin position="42"/>
        <end position="75"/>
    </location>
</feature>
<keyword evidence="7" id="KW-0862">Zinc</keyword>
<evidence type="ECO:0000256" key="9">
    <source>
        <dbReference type="ARBA" id="ARBA00022989"/>
    </source>
</evidence>
<evidence type="ECO:0000256" key="2">
    <source>
        <dbReference type="ARBA" id="ARBA00004651"/>
    </source>
</evidence>
<feature type="transmembrane region" description="Helical" evidence="14">
    <location>
        <begin position="169"/>
        <end position="202"/>
    </location>
</feature>
<name>A0A432GLU9_9DELT</name>
<dbReference type="SUPFAM" id="SSF81345">
    <property type="entry name" value="ABC transporter involved in vitamin B12 uptake, BtuC"/>
    <property type="match status" value="1"/>
</dbReference>
<dbReference type="GO" id="GO:0006829">
    <property type="term" value="P:zinc ion transport"/>
    <property type="evidence" value="ECO:0007669"/>
    <property type="project" value="UniProtKB-KW"/>
</dbReference>
<gene>
    <name evidence="15" type="ORF">DSY95_05670</name>
</gene>
<comment type="subcellular location">
    <subcellularLocation>
        <location evidence="2 13">Cell membrane</location>
        <topology evidence="2 13">Multi-pass membrane protein</topology>
    </subcellularLocation>
</comment>
<dbReference type="Proteomes" id="UP000287719">
    <property type="component" value="Unassembled WGS sequence"/>
</dbReference>
<dbReference type="CDD" id="cd06550">
    <property type="entry name" value="TM_ABC_iron-siderophores_like"/>
    <property type="match status" value="1"/>
</dbReference>
<comment type="caution">
    <text evidence="15">The sequence shown here is derived from an EMBL/GenBank/DDBJ whole genome shotgun (WGS) entry which is preliminary data.</text>
</comment>
<dbReference type="PANTHER" id="PTHR30477">
    <property type="entry name" value="ABC-TRANSPORTER METAL-BINDING PROTEIN"/>
    <property type="match status" value="1"/>
</dbReference>
<feature type="transmembrane region" description="Helical" evidence="14">
    <location>
        <begin position="240"/>
        <end position="260"/>
    </location>
</feature>
<dbReference type="GO" id="GO:0010043">
    <property type="term" value="P:response to zinc ion"/>
    <property type="evidence" value="ECO:0007669"/>
    <property type="project" value="TreeGrafter"/>
</dbReference>
<evidence type="ECO:0000256" key="11">
    <source>
        <dbReference type="ARBA" id="ARBA00023136"/>
    </source>
</evidence>
<evidence type="ECO:0000256" key="14">
    <source>
        <dbReference type="SAM" id="Phobius"/>
    </source>
</evidence>
<feature type="transmembrane region" description="Helical" evidence="14">
    <location>
        <begin position="129"/>
        <end position="149"/>
    </location>
</feature>
<dbReference type="Pfam" id="PF00950">
    <property type="entry name" value="ABC-3"/>
    <property type="match status" value="1"/>
</dbReference>
<evidence type="ECO:0000256" key="5">
    <source>
        <dbReference type="ARBA" id="ARBA00022475"/>
    </source>
</evidence>
<comment type="similarity">
    <text evidence="3 13">Belongs to the ABC-3 integral membrane protein family.</text>
</comment>
<dbReference type="InterPro" id="IPR037294">
    <property type="entry name" value="ABC_BtuC-like"/>
</dbReference>
<evidence type="ECO:0000313" key="16">
    <source>
        <dbReference type="Proteomes" id="UP000287719"/>
    </source>
</evidence>
<dbReference type="Gene3D" id="1.10.3470.10">
    <property type="entry name" value="ABC transporter involved in vitamin B12 uptake, BtuC"/>
    <property type="match status" value="1"/>
</dbReference>
<keyword evidence="10" id="KW-0406">Ion transport</keyword>
<keyword evidence="11 14" id="KW-0472">Membrane</keyword>
<dbReference type="EMBL" id="QNZJ01000249">
    <property type="protein sequence ID" value="RTZ84832.1"/>
    <property type="molecule type" value="Genomic_DNA"/>
</dbReference>
<evidence type="ECO:0000256" key="12">
    <source>
        <dbReference type="ARBA" id="ARBA00040080"/>
    </source>
</evidence>
<comment type="function">
    <text evidence="1">Involved in the high-affinity zinc uptake transport system.</text>
</comment>
<feature type="transmembrane region" description="Helical" evidence="14">
    <location>
        <begin position="6"/>
        <end position="30"/>
    </location>
</feature>
<evidence type="ECO:0000256" key="10">
    <source>
        <dbReference type="ARBA" id="ARBA00023065"/>
    </source>
</evidence>
<evidence type="ECO:0000256" key="6">
    <source>
        <dbReference type="ARBA" id="ARBA00022692"/>
    </source>
</evidence>
<keyword evidence="5" id="KW-1003">Cell membrane</keyword>
<evidence type="ECO:0000256" key="3">
    <source>
        <dbReference type="ARBA" id="ARBA00008034"/>
    </source>
</evidence>
<dbReference type="GO" id="GO:0055085">
    <property type="term" value="P:transmembrane transport"/>
    <property type="evidence" value="ECO:0007669"/>
    <property type="project" value="InterPro"/>
</dbReference>
<protein>
    <recommendedName>
        <fullName evidence="12">High-affinity zinc uptake system membrane protein ZnuB</fullName>
    </recommendedName>
</protein>